<name>A0ABD2PND6_9PLAT</name>
<dbReference type="EMBL" id="JBJKFK010004398">
    <property type="protein sequence ID" value="KAL3309020.1"/>
    <property type="molecule type" value="Genomic_DNA"/>
</dbReference>
<accession>A0ABD2PND6</accession>
<feature type="compositionally biased region" description="Polar residues" evidence="1">
    <location>
        <begin position="284"/>
        <end position="302"/>
    </location>
</feature>
<dbReference type="Proteomes" id="UP001626550">
    <property type="component" value="Unassembled WGS sequence"/>
</dbReference>
<keyword evidence="2" id="KW-0472">Membrane</keyword>
<feature type="transmembrane region" description="Helical" evidence="2">
    <location>
        <begin position="28"/>
        <end position="50"/>
    </location>
</feature>
<protein>
    <submittedName>
        <fullName evidence="3">Uncharacterized protein</fullName>
    </submittedName>
</protein>
<evidence type="ECO:0000313" key="3">
    <source>
        <dbReference type="EMBL" id="KAL3309020.1"/>
    </source>
</evidence>
<keyword evidence="2" id="KW-0812">Transmembrane</keyword>
<gene>
    <name evidence="3" type="ORF">Ciccas_012438</name>
</gene>
<reference evidence="3 4" key="1">
    <citation type="submission" date="2024-11" db="EMBL/GenBank/DDBJ databases">
        <title>Adaptive evolution of stress response genes in parasites aligns with host niche diversity.</title>
        <authorList>
            <person name="Hahn C."/>
            <person name="Resl P."/>
        </authorList>
    </citation>
    <scope>NUCLEOTIDE SEQUENCE [LARGE SCALE GENOMIC DNA]</scope>
    <source>
        <strain evidence="3">EGGRZ-B1_66</strain>
        <tissue evidence="3">Body</tissue>
    </source>
</reference>
<feature type="compositionally biased region" description="Low complexity" evidence="1">
    <location>
        <begin position="265"/>
        <end position="274"/>
    </location>
</feature>
<organism evidence="3 4">
    <name type="scientific">Cichlidogyrus casuarinus</name>
    <dbReference type="NCBI Taxonomy" id="1844966"/>
    <lineage>
        <taxon>Eukaryota</taxon>
        <taxon>Metazoa</taxon>
        <taxon>Spiralia</taxon>
        <taxon>Lophotrochozoa</taxon>
        <taxon>Platyhelminthes</taxon>
        <taxon>Monogenea</taxon>
        <taxon>Monopisthocotylea</taxon>
        <taxon>Dactylogyridea</taxon>
        <taxon>Ancyrocephalidae</taxon>
        <taxon>Cichlidogyrus</taxon>
    </lineage>
</organism>
<sequence length="328" mass="37022">TILITFLVSDFGTDFPESPIRKASTPSWWVISLCVLVPLVIIVIGVLLLCRFRKEDTLDKGRPRVLPHDPRTGAPIYPQKQRRLFCLGGENQNSLDDPYDPGDEVIEPYTLYSKANYMTSSMLNAGLPKSAPPPSKHNTMIDPFRSHNTTIQAMDLSSGVESALSTTIYQPNRRVNSMESLTKGLIRTQQPQYHQLQQVDPGTMRNISIPTYDVGRACFLQEMPTYREDYSQSTVSSNHEELLQAYRNGKMATMQLPRTEYMRRQQLARSARQAPLPEIPPSDTLPSFPNGGQFSQTLQSRRSAPRPVPTRADDSEDENNYVDNFVVV</sequence>
<comment type="caution">
    <text evidence="3">The sequence shown here is derived from an EMBL/GenBank/DDBJ whole genome shotgun (WGS) entry which is preliminary data.</text>
</comment>
<keyword evidence="2" id="KW-1133">Transmembrane helix</keyword>
<dbReference type="AlphaFoldDB" id="A0ABD2PND6"/>
<feature type="non-terminal residue" evidence="3">
    <location>
        <position position="1"/>
    </location>
</feature>
<proteinExistence type="predicted"/>
<keyword evidence="4" id="KW-1185">Reference proteome</keyword>
<evidence type="ECO:0000256" key="2">
    <source>
        <dbReference type="SAM" id="Phobius"/>
    </source>
</evidence>
<feature type="region of interest" description="Disordered" evidence="1">
    <location>
        <begin position="265"/>
        <end position="323"/>
    </location>
</feature>
<evidence type="ECO:0000313" key="4">
    <source>
        <dbReference type="Proteomes" id="UP001626550"/>
    </source>
</evidence>
<evidence type="ECO:0000256" key="1">
    <source>
        <dbReference type="SAM" id="MobiDB-lite"/>
    </source>
</evidence>